<sequence>MEEQIEEFINIQYPQLSEATFFDYQFTSPISSQQIQRIKKLSQKLIASPHSSEEQSDFDRTLALLRTTIAELFSTNLINYTVILFQTPEAAIDEIFESFPWGNNSHYVVDDSFELDIANYIHYAEKAGATSGNLNTTSKSKSLLLTTFSEKKIEEASQFQKKGFGLHHVLFDATQSAPFHIPNLTKNPFDFFLLSLKKICGIELCAMLIKLQAAEQLRPQFYGGGAVAFSCAREYIHRNFKSHTKRLENGTPPLVSIFAAYEGINVILKLNKIIEMSKNEERVHSLMRKMEKLITENFTNITCEVNEWKNEIIIEFVDCENPKDLQIKYIEKKVILGINKNNKLRASFGLMNREKDVTNFIDATKVIFS</sequence>
<dbReference type="AlphaFoldDB" id="A0A1J4JDX0"/>
<dbReference type="Gene3D" id="3.90.1150.10">
    <property type="entry name" value="Aspartate Aminotransferase, domain 1"/>
    <property type="match status" value="1"/>
</dbReference>
<keyword evidence="3" id="KW-1185">Reference proteome</keyword>
<dbReference type="Proteomes" id="UP000179807">
    <property type="component" value="Unassembled WGS sequence"/>
</dbReference>
<dbReference type="GeneID" id="94846755"/>
<dbReference type="EMBL" id="MLAK01001245">
    <property type="protein sequence ID" value="OHS95452.1"/>
    <property type="molecule type" value="Genomic_DNA"/>
</dbReference>
<dbReference type="Pfam" id="PF00266">
    <property type="entry name" value="Aminotran_5"/>
    <property type="match status" value="1"/>
</dbReference>
<name>A0A1J4JDX0_9EUKA</name>
<proteinExistence type="predicted"/>
<dbReference type="SUPFAM" id="SSF53383">
    <property type="entry name" value="PLP-dependent transferases"/>
    <property type="match status" value="1"/>
</dbReference>
<protein>
    <recommendedName>
        <fullName evidence="1">Aminotransferase class V domain-containing protein</fullName>
    </recommendedName>
</protein>
<dbReference type="InterPro" id="IPR000192">
    <property type="entry name" value="Aminotrans_V_dom"/>
</dbReference>
<dbReference type="RefSeq" id="XP_068348589.1">
    <property type="nucleotide sequence ID" value="XM_068512051.1"/>
</dbReference>
<dbReference type="VEuPathDB" id="TrichDB:TRFO_38459"/>
<feature type="domain" description="Aminotransferase class V" evidence="1">
    <location>
        <begin position="168"/>
        <end position="358"/>
    </location>
</feature>
<evidence type="ECO:0000313" key="2">
    <source>
        <dbReference type="EMBL" id="OHS95452.1"/>
    </source>
</evidence>
<dbReference type="InterPro" id="IPR015424">
    <property type="entry name" value="PyrdxlP-dep_Trfase"/>
</dbReference>
<dbReference type="InterPro" id="IPR015421">
    <property type="entry name" value="PyrdxlP-dep_Trfase_major"/>
</dbReference>
<dbReference type="OrthoDB" id="10264306at2759"/>
<dbReference type="InterPro" id="IPR015422">
    <property type="entry name" value="PyrdxlP-dep_Trfase_small"/>
</dbReference>
<accession>A0A1J4JDX0</accession>
<evidence type="ECO:0000259" key="1">
    <source>
        <dbReference type="Pfam" id="PF00266"/>
    </source>
</evidence>
<dbReference type="Gene3D" id="3.40.640.10">
    <property type="entry name" value="Type I PLP-dependent aspartate aminotransferase-like (Major domain)"/>
    <property type="match status" value="1"/>
</dbReference>
<organism evidence="2 3">
    <name type="scientific">Tritrichomonas foetus</name>
    <dbReference type="NCBI Taxonomy" id="1144522"/>
    <lineage>
        <taxon>Eukaryota</taxon>
        <taxon>Metamonada</taxon>
        <taxon>Parabasalia</taxon>
        <taxon>Tritrichomonadida</taxon>
        <taxon>Tritrichomonadidae</taxon>
        <taxon>Tritrichomonas</taxon>
    </lineage>
</organism>
<comment type="caution">
    <text evidence="2">The sequence shown here is derived from an EMBL/GenBank/DDBJ whole genome shotgun (WGS) entry which is preliminary data.</text>
</comment>
<evidence type="ECO:0000313" key="3">
    <source>
        <dbReference type="Proteomes" id="UP000179807"/>
    </source>
</evidence>
<reference evidence="2" key="1">
    <citation type="submission" date="2016-10" db="EMBL/GenBank/DDBJ databases">
        <authorList>
            <person name="Benchimol M."/>
            <person name="Almeida L.G."/>
            <person name="Vasconcelos A.T."/>
            <person name="Perreira-Neves A."/>
            <person name="Rosa I.A."/>
            <person name="Tasca T."/>
            <person name="Bogo M.R."/>
            <person name="de Souza W."/>
        </authorList>
    </citation>
    <scope>NUCLEOTIDE SEQUENCE [LARGE SCALE GENOMIC DNA]</scope>
    <source>
        <strain evidence="2">K</strain>
    </source>
</reference>
<gene>
    <name evidence="2" type="ORF">TRFO_38459</name>
</gene>